<dbReference type="AlphaFoldDB" id="A0A024GQC5"/>
<evidence type="ECO:0000313" key="12">
    <source>
        <dbReference type="EMBL" id="CCI48563.1"/>
    </source>
</evidence>
<dbReference type="PANTHER" id="PTHR45909">
    <property type="entry name" value="ADP-RIBOSYLATION FACTOR-RELATED PROTEIN 1"/>
    <property type="match status" value="1"/>
</dbReference>
<dbReference type="GO" id="GO:0003924">
    <property type="term" value="F:GTPase activity"/>
    <property type="evidence" value="ECO:0007669"/>
    <property type="project" value="TreeGrafter"/>
</dbReference>
<keyword evidence="13" id="KW-1185">Reference proteome</keyword>
<accession>A0A024GQC5</accession>
<dbReference type="GO" id="GO:0006886">
    <property type="term" value="P:intracellular protein transport"/>
    <property type="evidence" value="ECO:0007669"/>
    <property type="project" value="TreeGrafter"/>
</dbReference>
<dbReference type="GO" id="GO:0034067">
    <property type="term" value="P:protein localization to Golgi apparatus"/>
    <property type="evidence" value="ECO:0007669"/>
    <property type="project" value="TreeGrafter"/>
</dbReference>
<protein>
    <recommendedName>
        <fullName evidence="3">Signal recognition particle receptor subunit beta</fullName>
    </recommendedName>
</protein>
<evidence type="ECO:0000256" key="7">
    <source>
        <dbReference type="ARBA" id="ARBA00022989"/>
    </source>
</evidence>
<dbReference type="InterPro" id="IPR024156">
    <property type="entry name" value="Small_GTPase_ARF"/>
</dbReference>
<dbReference type="EMBL" id="CAIX01000234">
    <property type="protein sequence ID" value="CCI48563.1"/>
    <property type="molecule type" value="Genomic_DNA"/>
</dbReference>
<feature type="transmembrane region" description="Helical" evidence="11">
    <location>
        <begin position="12"/>
        <end position="32"/>
    </location>
</feature>
<keyword evidence="8" id="KW-0342">GTP-binding</keyword>
<evidence type="ECO:0000256" key="8">
    <source>
        <dbReference type="ARBA" id="ARBA00023134"/>
    </source>
</evidence>
<keyword evidence="4 11" id="KW-0812">Transmembrane</keyword>
<evidence type="ECO:0000313" key="13">
    <source>
        <dbReference type="Proteomes" id="UP000053237"/>
    </source>
</evidence>
<reference evidence="12 13" key="1">
    <citation type="submission" date="2012-05" db="EMBL/GenBank/DDBJ databases">
        <title>Recombination and specialization in a pathogen metapopulation.</title>
        <authorList>
            <person name="Gardiner A."/>
            <person name="Kemen E."/>
            <person name="Schultz-Larsen T."/>
            <person name="MacLean D."/>
            <person name="Van Oosterhout C."/>
            <person name="Jones J.D.G."/>
        </authorList>
    </citation>
    <scope>NUCLEOTIDE SEQUENCE [LARGE SCALE GENOMIC DNA]</scope>
    <source>
        <strain evidence="12 13">Ac Nc2</strain>
    </source>
</reference>
<dbReference type="STRING" id="65357.A0A024GQC5"/>
<dbReference type="Pfam" id="PF09439">
    <property type="entry name" value="SRPRB"/>
    <property type="match status" value="1"/>
</dbReference>
<proteinExistence type="inferred from homology"/>
<dbReference type="GO" id="GO:0005794">
    <property type="term" value="C:Golgi apparatus"/>
    <property type="evidence" value="ECO:0007669"/>
    <property type="project" value="TreeGrafter"/>
</dbReference>
<evidence type="ECO:0000256" key="11">
    <source>
        <dbReference type="SAM" id="Phobius"/>
    </source>
</evidence>
<keyword evidence="5" id="KW-0547">Nucleotide-binding</keyword>
<keyword evidence="10" id="KW-0675">Receptor</keyword>
<keyword evidence="6" id="KW-0256">Endoplasmic reticulum</keyword>
<evidence type="ECO:0000256" key="9">
    <source>
        <dbReference type="ARBA" id="ARBA00023136"/>
    </source>
</evidence>
<evidence type="ECO:0000256" key="6">
    <source>
        <dbReference type="ARBA" id="ARBA00022824"/>
    </source>
</evidence>
<gene>
    <name evidence="12" type="ORF">BN9_097130</name>
</gene>
<dbReference type="Gene3D" id="3.40.50.300">
    <property type="entry name" value="P-loop containing nucleotide triphosphate hydrolases"/>
    <property type="match status" value="1"/>
</dbReference>
<comment type="subcellular location">
    <subcellularLocation>
        <location evidence="1">Endoplasmic reticulum membrane</location>
        <topology evidence="1">Single-pass membrane protein</topology>
    </subcellularLocation>
</comment>
<comment type="caution">
    <text evidence="12">The sequence shown here is derived from an EMBL/GenBank/DDBJ whole genome shotgun (WGS) entry which is preliminary data.</text>
</comment>
<keyword evidence="7 11" id="KW-1133">Transmembrane helix</keyword>
<dbReference type="PANTHER" id="PTHR45909:SF1">
    <property type="entry name" value="ADP-RIBOSYLATION FACTOR-RELATED PROTEIN 1"/>
    <property type="match status" value="1"/>
</dbReference>
<dbReference type="OrthoDB" id="41266at2759"/>
<evidence type="ECO:0000256" key="4">
    <source>
        <dbReference type="ARBA" id="ARBA00022692"/>
    </source>
</evidence>
<dbReference type="InterPro" id="IPR019009">
    <property type="entry name" value="SRP_receptor_beta_su"/>
</dbReference>
<comment type="similarity">
    <text evidence="2">Belongs to the SRP receptor beta subunit family.</text>
</comment>
<evidence type="ECO:0000256" key="2">
    <source>
        <dbReference type="ARBA" id="ARBA00005619"/>
    </source>
</evidence>
<name>A0A024GQC5_9STRA</name>
<evidence type="ECO:0000256" key="1">
    <source>
        <dbReference type="ARBA" id="ARBA00004389"/>
    </source>
</evidence>
<organism evidence="12 13">
    <name type="scientific">Albugo candida</name>
    <dbReference type="NCBI Taxonomy" id="65357"/>
    <lineage>
        <taxon>Eukaryota</taxon>
        <taxon>Sar</taxon>
        <taxon>Stramenopiles</taxon>
        <taxon>Oomycota</taxon>
        <taxon>Peronosporomycetes</taxon>
        <taxon>Albuginales</taxon>
        <taxon>Albuginaceae</taxon>
        <taxon>Albugo</taxon>
    </lineage>
</organism>
<dbReference type="Proteomes" id="UP000053237">
    <property type="component" value="Unassembled WGS sequence"/>
</dbReference>
<dbReference type="InParanoid" id="A0A024GQC5"/>
<dbReference type="FunCoup" id="A0A024GQC5">
    <property type="interactions" value="306"/>
</dbReference>
<dbReference type="GO" id="GO:0043001">
    <property type="term" value="P:Golgi to plasma membrane protein transport"/>
    <property type="evidence" value="ECO:0007669"/>
    <property type="project" value="TreeGrafter"/>
</dbReference>
<evidence type="ECO:0000256" key="10">
    <source>
        <dbReference type="ARBA" id="ARBA00023170"/>
    </source>
</evidence>
<evidence type="ECO:0000256" key="5">
    <source>
        <dbReference type="ARBA" id="ARBA00022741"/>
    </source>
</evidence>
<dbReference type="InterPro" id="IPR027417">
    <property type="entry name" value="P-loop_NTPase"/>
</dbReference>
<keyword evidence="9 11" id="KW-0472">Membrane</keyword>
<dbReference type="GO" id="GO:0005789">
    <property type="term" value="C:endoplasmic reticulum membrane"/>
    <property type="evidence" value="ECO:0007669"/>
    <property type="project" value="UniProtKB-SubCell"/>
</dbReference>
<sequence>MTSQSLMRVDNVSVYQLLAFVLLLVLLSSWLLSNISNIQFISRRFFPGKQNTVLLVGPANAGKTALLHFLRHGVDVATVTSMKENDCSISLHSTLKTTPDTKQLHIIDFPGHERLRNRVFEFTPITSKIVFLVDAADRKSWRSAAEYLHDLFSNPKLNDLAPPILIACNKMDQSSSASSQCIQKTLEHELTQLKSTRVSMETHDQSHFDQETTSVPVGREGSAFTFETDSPCECTFTDCSVKSRDIQDIIVFICTK</sequence>
<evidence type="ECO:0000256" key="3">
    <source>
        <dbReference type="ARBA" id="ARBA00020256"/>
    </source>
</evidence>
<dbReference type="SUPFAM" id="SSF52540">
    <property type="entry name" value="P-loop containing nucleoside triphosphate hydrolases"/>
    <property type="match status" value="1"/>
</dbReference>
<dbReference type="GO" id="GO:0005525">
    <property type="term" value="F:GTP binding"/>
    <property type="evidence" value="ECO:0007669"/>
    <property type="project" value="UniProtKB-KW"/>
</dbReference>